<feature type="domain" description="Major facilitator superfamily (MFS) profile" evidence="15">
    <location>
        <begin position="11"/>
        <end position="454"/>
    </location>
</feature>
<evidence type="ECO:0000256" key="14">
    <source>
        <dbReference type="SAM" id="Phobius"/>
    </source>
</evidence>
<comment type="catalytic activity">
    <reaction evidence="1">
        <text>D-fructose(out) = D-fructose(in)</text>
        <dbReference type="Rhea" id="RHEA:60372"/>
        <dbReference type="ChEBI" id="CHEBI:37721"/>
    </reaction>
</comment>
<dbReference type="PANTHER" id="PTHR23503:SF54">
    <property type="entry name" value="MAJOR FACILITATOR SUPERFAMILY (MFS) PROFILE DOMAIN-CONTAINING PROTEIN"/>
    <property type="match status" value="1"/>
</dbReference>
<feature type="transmembrane region" description="Helical" evidence="14">
    <location>
        <begin position="118"/>
        <end position="136"/>
    </location>
</feature>
<dbReference type="FunFam" id="1.20.1250.20:FF:001511">
    <property type="entry name" value="Solute carrier family 2, facilitated glucose transporter member 5"/>
    <property type="match status" value="1"/>
</dbReference>
<dbReference type="GO" id="GO:0046323">
    <property type="term" value="P:D-glucose import"/>
    <property type="evidence" value="ECO:0007669"/>
    <property type="project" value="TreeGrafter"/>
</dbReference>
<dbReference type="PANTHER" id="PTHR23503">
    <property type="entry name" value="SOLUTE CARRIER FAMILY 2"/>
    <property type="match status" value="1"/>
</dbReference>
<keyword evidence="10 14" id="KW-1133">Transmembrane helix</keyword>
<dbReference type="InterPro" id="IPR005828">
    <property type="entry name" value="MFS_sugar_transport-like"/>
</dbReference>
<keyword evidence="9 14" id="KW-0812">Transmembrane</keyword>
<dbReference type="GO" id="GO:0055056">
    <property type="term" value="F:D-glucose transmembrane transporter activity"/>
    <property type="evidence" value="ECO:0007669"/>
    <property type="project" value="TreeGrafter"/>
</dbReference>
<dbReference type="InterPro" id="IPR005829">
    <property type="entry name" value="Sugar_transporter_CS"/>
</dbReference>
<feature type="transmembrane region" description="Helical" evidence="14">
    <location>
        <begin position="148"/>
        <end position="169"/>
    </location>
</feature>
<evidence type="ECO:0000256" key="13">
    <source>
        <dbReference type="ARBA" id="ARBA00031099"/>
    </source>
</evidence>
<evidence type="ECO:0000313" key="17">
    <source>
        <dbReference type="Proteomes" id="UP001066276"/>
    </source>
</evidence>
<dbReference type="Pfam" id="PF00083">
    <property type="entry name" value="Sugar_tr"/>
    <property type="match status" value="1"/>
</dbReference>
<feature type="transmembrane region" description="Helical" evidence="14">
    <location>
        <begin position="93"/>
        <end position="112"/>
    </location>
</feature>
<evidence type="ECO:0000256" key="6">
    <source>
        <dbReference type="ARBA" id="ARBA00022448"/>
    </source>
</evidence>
<organism evidence="16 17">
    <name type="scientific">Pleurodeles waltl</name>
    <name type="common">Iberian ribbed newt</name>
    <dbReference type="NCBI Taxonomy" id="8319"/>
    <lineage>
        <taxon>Eukaryota</taxon>
        <taxon>Metazoa</taxon>
        <taxon>Chordata</taxon>
        <taxon>Craniata</taxon>
        <taxon>Vertebrata</taxon>
        <taxon>Euteleostomi</taxon>
        <taxon>Amphibia</taxon>
        <taxon>Batrachia</taxon>
        <taxon>Caudata</taxon>
        <taxon>Salamandroidea</taxon>
        <taxon>Salamandridae</taxon>
        <taxon>Pleurodelinae</taxon>
        <taxon>Pleurodeles</taxon>
    </lineage>
</organism>
<feature type="transmembrane region" description="Helical" evidence="14">
    <location>
        <begin position="7"/>
        <end position="29"/>
    </location>
</feature>
<dbReference type="PROSITE" id="PS00217">
    <property type="entry name" value="SUGAR_TRANSPORT_2"/>
    <property type="match status" value="1"/>
</dbReference>
<evidence type="ECO:0000256" key="5">
    <source>
        <dbReference type="ARBA" id="ARBA00015973"/>
    </source>
</evidence>
<reference evidence="16" key="1">
    <citation type="journal article" date="2022" name="bioRxiv">
        <title>Sequencing and chromosome-scale assembly of the giantPleurodeles waltlgenome.</title>
        <authorList>
            <person name="Brown T."/>
            <person name="Elewa A."/>
            <person name="Iarovenko S."/>
            <person name="Subramanian E."/>
            <person name="Araus A.J."/>
            <person name="Petzold A."/>
            <person name="Susuki M."/>
            <person name="Suzuki K.-i.T."/>
            <person name="Hayashi T."/>
            <person name="Toyoda A."/>
            <person name="Oliveira C."/>
            <person name="Osipova E."/>
            <person name="Leigh N.D."/>
            <person name="Simon A."/>
            <person name="Yun M.H."/>
        </authorList>
    </citation>
    <scope>NUCLEOTIDE SEQUENCE</scope>
    <source>
        <strain evidence="16">20211129_DDA</strain>
        <tissue evidence="16">Liver</tissue>
    </source>
</reference>
<dbReference type="InterPro" id="IPR036259">
    <property type="entry name" value="MFS_trans_sf"/>
</dbReference>
<keyword evidence="11 14" id="KW-0472">Membrane</keyword>
<dbReference type="Proteomes" id="UP001066276">
    <property type="component" value="Chromosome 11"/>
</dbReference>
<comment type="caution">
    <text evidence="16">The sequence shown here is derived from an EMBL/GenBank/DDBJ whole genome shotgun (WGS) entry which is preliminary data.</text>
</comment>
<gene>
    <name evidence="16" type="ORF">NDU88_006676</name>
</gene>
<name>A0AAV7LPU3_PLEWA</name>
<evidence type="ECO:0000256" key="11">
    <source>
        <dbReference type="ARBA" id="ARBA00023136"/>
    </source>
</evidence>
<feature type="transmembrane region" description="Helical" evidence="14">
    <location>
        <begin position="333"/>
        <end position="355"/>
    </location>
</feature>
<feature type="transmembrane region" description="Helical" evidence="14">
    <location>
        <begin position="59"/>
        <end position="81"/>
    </location>
</feature>
<evidence type="ECO:0000313" key="16">
    <source>
        <dbReference type="EMBL" id="KAJ1093576.1"/>
    </source>
</evidence>
<sequence length="507" mass="56293">MVRYHVLLEMIVVLGIGGTGQYGFLISVLNSPSPYIKKFINETWVSRYNTPISHQSLTVIWTSIESIISLGGICGCLAAGYLSRKYGKKHCLLWNNLILVGASLIMGCSKLAGSFEMLLIGRFLGGLYAGFAFTLHSQYVGEIAPKKLRGFTSTTLALFLTFGAFSGQLLGLSEVLGTESLWPLLVSINGITSLVQLIRIPFFPESPSYLLMEKGDRHACLKAMKQLWGEDDIQEEMDDLMKEQEARRNAQSLSILEILKDRSSRWQLYLSFLMVLTKNICGDYSIYFYSYDIFYNAGFSPQRIPHINIGIGVCDAVSVLVCALVADMFVLKTILLIGYGLMATTLALLTVTLSLKDWYPWMAYCSVVLVFMFMFVQGIGPGGVTLPITVANFTQASRPAAMVFVGMTNLTALFIIGMTFPLMMETLGSFTFLFFVGLIAVSGTLLYLFLPDTKGLSAMEITEQFARLNFRGHQSVLMRDAQTRSSAQILMLRDSMQNVLHDARMST</sequence>
<feature type="transmembrane region" description="Helical" evidence="14">
    <location>
        <begin position="430"/>
        <end position="450"/>
    </location>
</feature>
<feature type="transmembrane region" description="Helical" evidence="14">
    <location>
        <begin position="361"/>
        <end position="388"/>
    </location>
</feature>
<accession>A0AAV7LPU3</accession>
<evidence type="ECO:0000256" key="9">
    <source>
        <dbReference type="ARBA" id="ARBA00022692"/>
    </source>
</evidence>
<comment type="subcellular location">
    <subcellularLocation>
        <location evidence="2">Cell membrane</location>
        <location evidence="2">Sarcolemma</location>
    </subcellularLocation>
    <subcellularLocation>
        <location evidence="3">Cell membrane</location>
        <topology evidence="3">Multi-pass membrane protein</topology>
    </subcellularLocation>
</comment>
<dbReference type="SUPFAM" id="SSF103473">
    <property type="entry name" value="MFS general substrate transporter"/>
    <property type="match status" value="1"/>
</dbReference>
<feature type="transmembrane region" description="Helical" evidence="14">
    <location>
        <begin position="400"/>
        <end position="424"/>
    </location>
</feature>
<evidence type="ECO:0000256" key="12">
    <source>
        <dbReference type="ARBA" id="ARBA00029961"/>
    </source>
</evidence>
<comment type="similarity">
    <text evidence="4">Belongs to the major facilitator superfamily. Sugar transporter (TC 2.A.1.1) family. Glucose transporter subfamily.</text>
</comment>
<evidence type="ECO:0000259" key="15">
    <source>
        <dbReference type="PROSITE" id="PS50850"/>
    </source>
</evidence>
<evidence type="ECO:0000256" key="7">
    <source>
        <dbReference type="ARBA" id="ARBA00022475"/>
    </source>
</evidence>
<dbReference type="EMBL" id="JANPWB010000015">
    <property type="protein sequence ID" value="KAJ1093576.1"/>
    <property type="molecule type" value="Genomic_DNA"/>
</dbReference>
<dbReference type="GO" id="GO:0070837">
    <property type="term" value="P:dehydroascorbic acid transport"/>
    <property type="evidence" value="ECO:0007669"/>
    <property type="project" value="TreeGrafter"/>
</dbReference>
<feature type="transmembrane region" description="Helical" evidence="14">
    <location>
        <begin position="268"/>
        <end position="287"/>
    </location>
</feature>
<evidence type="ECO:0000256" key="4">
    <source>
        <dbReference type="ARBA" id="ARBA00007004"/>
    </source>
</evidence>
<feature type="transmembrane region" description="Helical" evidence="14">
    <location>
        <begin position="307"/>
        <end position="326"/>
    </location>
</feature>
<dbReference type="Gene3D" id="1.20.1250.20">
    <property type="entry name" value="MFS general substrate transporter like domains"/>
    <property type="match status" value="1"/>
</dbReference>
<keyword evidence="6" id="KW-0813">Transport</keyword>
<dbReference type="GO" id="GO:1990539">
    <property type="term" value="P:fructose import across plasma membrane"/>
    <property type="evidence" value="ECO:0007669"/>
    <property type="project" value="UniProtKB-ARBA"/>
</dbReference>
<evidence type="ECO:0000256" key="8">
    <source>
        <dbReference type="ARBA" id="ARBA00022597"/>
    </source>
</evidence>
<dbReference type="GO" id="GO:0005353">
    <property type="term" value="F:fructose transmembrane transporter activity"/>
    <property type="evidence" value="ECO:0007669"/>
    <property type="project" value="UniProtKB-ARBA"/>
</dbReference>
<protein>
    <recommendedName>
        <fullName evidence="5">Solute carrier family 2, facilitated glucose transporter member 5</fullName>
    </recommendedName>
    <alternativeName>
        <fullName evidence="13">Fructose transporter</fullName>
    </alternativeName>
    <alternativeName>
        <fullName evidence="12">Glucose transporter type 5, small intestine</fullName>
    </alternativeName>
</protein>
<evidence type="ECO:0000256" key="10">
    <source>
        <dbReference type="ARBA" id="ARBA00022989"/>
    </source>
</evidence>
<dbReference type="AlphaFoldDB" id="A0AAV7LPU3"/>
<dbReference type="GO" id="GO:0042383">
    <property type="term" value="C:sarcolemma"/>
    <property type="evidence" value="ECO:0007669"/>
    <property type="project" value="UniProtKB-SubCell"/>
</dbReference>
<dbReference type="InterPro" id="IPR020846">
    <property type="entry name" value="MFS_dom"/>
</dbReference>
<keyword evidence="17" id="KW-1185">Reference proteome</keyword>
<dbReference type="InterPro" id="IPR045263">
    <property type="entry name" value="GLUT"/>
</dbReference>
<feature type="transmembrane region" description="Helical" evidence="14">
    <location>
        <begin position="181"/>
        <end position="202"/>
    </location>
</feature>
<evidence type="ECO:0000256" key="1">
    <source>
        <dbReference type="ARBA" id="ARBA00000590"/>
    </source>
</evidence>
<evidence type="ECO:0000256" key="3">
    <source>
        <dbReference type="ARBA" id="ARBA00004651"/>
    </source>
</evidence>
<evidence type="ECO:0000256" key="2">
    <source>
        <dbReference type="ARBA" id="ARBA00004135"/>
    </source>
</evidence>
<proteinExistence type="inferred from homology"/>
<keyword evidence="8" id="KW-0762">Sugar transport</keyword>
<keyword evidence="7" id="KW-1003">Cell membrane</keyword>
<dbReference type="PROSITE" id="PS50850">
    <property type="entry name" value="MFS"/>
    <property type="match status" value="1"/>
</dbReference>